<name>A0AAP0KN87_9MAGN</name>
<proteinExistence type="predicted"/>
<dbReference type="AlphaFoldDB" id="A0AAP0KN87"/>
<sequence length="80" mass="9319">MFKSSTVIFFYLHQFSQDIHVVFIRYLRIDFWHGLSLVGLSELNSCFRPNESLIRARVVTTLIAIFMGFCDSLSLETRPS</sequence>
<evidence type="ECO:0000313" key="2">
    <source>
        <dbReference type="Proteomes" id="UP001417504"/>
    </source>
</evidence>
<evidence type="ECO:0000313" key="1">
    <source>
        <dbReference type="EMBL" id="KAK9155596.1"/>
    </source>
</evidence>
<accession>A0AAP0KN87</accession>
<gene>
    <name evidence="1" type="ORF">Sjap_003076</name>
</gene>
<keyword evidence="2" id="KW-1185">Reference proteome</keyword>
<reference evidence="1 2" key="1">
    <citation type="submission" date="2024-01" db="EMBL/GenBank/DDBJ databases">
        <title>Genome assemblies of Stephania.</title>
        <authorList>
            <person name="Yang L."/>
        </authorList>
    </citation>
    <scope>NUCLEOTIDE SEQUENCE [LARGE SCALE GENOMIC DNA]</scope>
    <source>
        <strain evidence="1">QJT</strain>
        <tissue evidence="1">Leaf</tissue>
    </source>
</reference>
<comment type="caution">
    <text evidence="1">The sequence shown here is derived from an EMBL/GenBank/DDBJ whole genome shotgun (WGS) entry which is preliminary data.</text>
</comment>
<dbReference type="Proteomes" id="UP001417504">
    <property type="component" value="Unassembled WGS sequence"/>
</dbReference>
<dbReference type="EMBL" id="JBBNAE010000001">
    <property type="protein sequence ID" value="KAK9155596.1"/>
    <property type="molecule type" value="Genomic_DNA"/>
</dbReference>
<protein>
    <submittedName>
        <fullName evidence="1">Uncharacterized protein</fullName>
    </submittedName>
</protein>
<organism evidence="1 2">
    <name type="scientific">Stephania japonica</name>
    <dbReference type="NCBI Taxonomy" id="461633"/>
    <lineage>
        <taxon>Eukaryota</taxon>
        <taxon>Viridiplantae</taxon>
        <taxon>Streptophyta</taxon>
        <taxon>Embryophyta</taxon>
        <taxon>Tracheophyta</taxon>
        <taxon>Spermatophyta</taxon>
        <taxon>Magnoliopsida</taxon>
        <taxon>Ranunculales</taxon>
        <taxon>Menispermaceae</taxon>
        <taxon>Menispermoideae</taxon>
        <taxon>Cissampelideae</taxon>
        <taxon>Stephania</taxon>
    </lineage>
</organism>